<evidence type="ECO:0000256" key="5">
    <source>
        <dbReference type="ARBA" id="ARBA00022768"/>
    </source>
</evidence>
<dbReference type="EMBL" id="JADEZV010000002">
    <property type="protein sequence ID" value="MBE9391191.1"/>
    <property type="molecule type" value="Genomic_DNA"/>
</dbReference>
<dbReference type="FunFam" id="2.40.30.10:FF:000005">
    <property type="entry name" value="Elongation factor 1-alpha"/>
    <property type="match status" value="1"/>
</dbReference>
<keyword evidence="7 10" id="KW-0460">Magnesium</keyword>
<dbReference type="Pfam" id="PF22594">
    <property type="entry name" value="GTP-eEF1A_C"/>
    <property type="match status" value="1"/>
</dbReference>
<dbReference type="SUPFAM" id="SSF52540">
    <property type="entry name" value="P-loop containing nucleoside triphosphate hydrolases"/>
    <property type="match status" value="1"/>
</dbReference>
<dbReference type="GO" id="GO:0003924">
    <property type="term" value="F:GTPase activity"/>
    <property type="evidence" value="ECO:0007669"/>
    <property type="project" value="UniProtKB-UniRule"/>
</dbReference>
<dbReference type="GO" id="GO:0003746">
    <property type="term" value="F:translation elongation factor activity"/>
    <property type="evidence" value="ECO:0007669"/>
    <property type="project" value="UniProtKB-UniRule"/>
</dbReference>
<feature type="binding site" evidence="10">
    <location>
        <position position="20"/>
    </location>
    <ligand>
        <name>Mg(2+)</name>
        <dbReference type="ChEBI" id="CHEBI:18420"/>
    </ligand>
</feature>
<dbReference type="AlphaFoldDB" id="A0A2J6NA80"/>
<dbReference type="InterPro" id="IPR000795">
    <property type="entry name" value="T_Tr_GTP-bd_dom"/>
</dbReference>
<dbReference type="Proteomes" id="UP000652307">
    <property type="component" value="Unassembled WGS sequence"/>
</dbReference>
<dbReference type="HAMAP" id="MF_00118_A">
    <property type="entry name" value="EF_Tu_A"/>
    <property type="match status" value="1"/>
</dbReference>
<keyword evidence="2 10" id="KW-0963">Cytoplasm</keyword>
<dbReference type="SUPFAM" id="SSF50447">
    <property type="entry name" value="Translation proteins"/>
    <property type="match status" value="1"/>
</dbReference>
<dbReference type="Proteomes" id="UP000886076">
    <property type="component" value="Unassembled WGS sequence"/>
</dbReference>
<keyword evidence="6 10" id="KW-0378">Hydrolase</keyword>
<comment type="subcellular location">
    <subcellularLocation>
        <location evidence="1 10">Cytoplasm</location>
    </subcellularLocation>
</comment>
<evidence type="ECO:0000313" key="12">
    <source>
        <dbReference type="EMBL" id="HEW64009.1"/>
    </source>
</evidence>
<evidence type="ECO:0000313" key="14">
    <source>
        <dbReference type="EMBL" id="PMB75691.1"/>
    </source>
</evidence>
<dbReference type="PROSITE" id="PS51722">
    <property type="entry name" value="G_TR_2"/>
    <property type="match status" value="1"/>
</dbReference>
<dbReference type="Pfam" id="PF00009">
    <property type="entry name" value="GTP_EFTU"/>
    <property type="match status" value="1"/>
</dbReference>
<evidence type="ECO:0000256" key="10">
    <source>
        <dbReference type="HAMAP-Rule" id="MF_00118"/>
    </source>
</evidence>
<keyword evidence="3 10" id="KW-0479">Metal-binding</keyword>
<comment type="catalytic activity">
    <reaction evidence="10">
        <text>GTP + H2O = GDP + phosphate + H(+)</text>
        <dbReference type="Rhea" id="RHEA:19669"/>
        <dbReference type="ChEBI" id="CHEBI:15377"/>
        <dbReference type="ChEBI" id="CHEBI:15378"/>
        <dbReference type="ChEBI" id="CHEBI:37565"/>
        <dbReference type="ChEBI" id="CHEBI:43474"/>
        <dbReference type="ChEBI" id="CHEBI:58189"/>
        <dbReference type="EC" id="3.6.5.3"/>
    </reaction>
</comment>
<dbReference type="InterPro" id="IPR031157">
    <property type="entry name" value="G_TR_CS"/>
</dbReference>
<dbReference type="GO" id="GO:0005737">
    <property type="term" value="C:cytoplasm"/>
    <property type="evidence" value="ECO:0007669"/>
    <property type="project" value="UniProtKB-SubCell"/>
</dbReference>
<dbReference type="CDD" id="cd03705">
    <property type="entry name" value="EF1_alpha_III"/>
    <property type="match status" value="1"/>
</dbReference>
<dbReference type="NCBIfam" id="TIGR00483">
    <property type="entry name" value="EF-1_alpha"/>
    <property type="match status" value="1"/>
</dbReference>
<dbReference type="GO" id="GO:0005525">
    <property type="term" value="F:GTP binding"/>
    <property type="evidence" value="ECO:0007669"/>
    <property type="project" value="UniProtKB-UniRule"/>
</dbReference>
<dbReference type="FunFam" id="2.40.30.10:FF:000003">
    <property type="entry name" value="Elongation factor 1-alpha"/>
    <property type="match status" value="1"/>
</dbReference>
<keyword evidence="5 10" id="KW-0251">Elongation factor</keyword>
<evidence type="ECO:0000256" key="1">
    <source>
        <dbReference type="ARBA" id="ARBA00004496"/>
    </source>
</evidence>
<feature type="binding site" evidence="10">
    <location>
        <begin position="13"/>
        <end position="20"/>
    </location>
    <ligand>
        <name>GTP</name>
        <dbReference type="ChEBI" id="CHEBI:37565"/>
    </ligand>
</feature>
<proteinExistence type="inferred from homology"/>
<name>A0A2J6NA80_9CREN</name>
<sequence>MSEKPHLNLVVIGHVDHGKSTTVGHILYRLGYVDPKKLAELEEEAKKKGKESFKYAWLLDNLKEERERGVTIDLSFMKFETKKYYFTIIDAPGHRDFVKNMITGASQADAAILVVSARKGEFEAGMSPEGQTREHLILAKTMGIEQIIVAVNKMDATEPPYSQERYKQVIDTLQKFMKGLGFDISKIPFIPISGWNGDNLIERSPAMPWYNGPTLVEALDNIQIPPKPIDKPLRIPIQAVYAISGIGTVPVGRVESGVLKKGDRIVFMPPAIVGEVRSIEMHHTQIEKAEPGDNIGFNVRGVTKTDIKRGDVAGHLTNPPTIAKEFTARLFIIWHPSAVTVGYTPVIHAHTASIAAKITELVSKLDPRTGKEAEKNPQFLKQGDTAIVKFQPIKQMVVEKFSEFPALGRFAMRDMGKTIGIGVITDVVPEQVQIKG</sequence>
<dbReference type="PRINTS" id="PR00315">
    <property type="entry name" value="ELONGATNFCT"/>
</dbReference>
<evidence type="ECO:0000256" key="3">
    <source>
        <dbReference type="ARBA" id="ARBA00022723"/>
    </source>
</evidence>
<comment type="similarity">
    <text evidence="10">Belongs to the TRAFAC class translation factor GTPase superfamily. Classic translation factor GTPase family. EF-Tu/EF-1A subfamily.</text>
</comment>
<dbReference type="Gene3D" id="2.40.30.10">
    <property type="entry name" value="Translation factors"/>
    <property type="match status" value="2"/>
</dbReference>
<reference evidence="14 15" key="1">
    <citation type="submission" date="2018-01" db="EMBL/GenBank/DDBJ databases">
        <title>Metagenomic assembled genomes from two thermal pools in the Uzon Caldera, Kamchatka, Russia.</title>
        <authorList>
            <person name="Wilkins L."/>
            <person name="Ettinger C."/>
        </authorList>
    </citation>
    <scope>NUCLEOTIDE SEQUENCE [LARGE SCALE GENOMIC DNA]</scope>
    <source>
        <strain evidence="14">ZAV-06</strain>
    </source>
</reference>
<dbReference type="Gene3D" id="3.40.50.300">
    <property type="entry name" value="P-loop containing nucleotide triphosphate hydrolases"/>
    <property type="match status" value="1"/>
</dbReference>
<dbReference type="InterPro" id="IPR050100">
    <property type="entry name" value="TRAFAC_GTPase_members"/>
</dbReference>
<dbReference type="InterPro" id="IPR027417">
    <property type="entry name" value="P-loop_NTPase"/>
</dbReference>
<dbReference type="PROSITE" id="PS00301">
    <property type="entry name" value="G_TR_1"/>
    <property type="match status" value="1"/>
</dbReference>
<reference evidence="12" key="2">
    <citation type="journal article" date="2020" name="mSystems">
        <title>Genome- and Community-Level Interaction Insights into Carbon Utilization and Element Cycling Functions of Hydrothermarchaeota in Hydrothermal Sediment.</title>
        <authorList>
            <person name="Zhou Z."/>
            <person name="Liu Y."/>
            <person name="Xu W."/>
            <person name="Pan J."/>
            <person name="Luo Z.H."/>
            <person name="Li M."/>
        </authorList>
    </citation>
    <scope>NUCLEOTIDE SEQUENCE [LARGE SCALE GENOMIC DNA]</scope>
    <source>
        <strain evidence="12">SpSt-1261</strain>
    </source>
</reference>
<dbReference type="GeneID" id="12449668"/>
<evidence type="ECO:0000256" key="2">
    <source>
        <dbReference type="ARBA" id="ARBA00022490"/>
    </source>
</evidence>
<dbReference type="InterPro" id="IPR009000">
    <property type="entry name" value="Transl_B-barrel_sf"/>
</dbReference>
<evidence type="ECO:0000313" key="15">
    <source>
        <dbReference type="Proteomes" id="UP000237153"/>
    </source>
</evidence>
<dbReference type="CDD" id="cd01883">
    <property type="entry name" value="EF1_alpha"/>
    <property type="match status" value="1"/>
</dbReference>
<dbReference type="Pfam" id="PF03144">
    <property type="entry name" value="GTP_EFTU_D2"/>
    <property type="match status" value="1"/>
</dbReference>
<evidence type="ECO:0000259" key="11">
    <source>
        <dbReference type="PROSITE" id="PS51722"/>
    </source>
</evidence>
<evidence type="ECO:0000313" key="13">
    <source>
        <dbReference type="EMBL" id="MBE9391191.1"/>
    </source>
</evidence>
<dbReference type="NCBIfam" id="NF008969">
    <property type="entry name" value="PRK12317.1"/>
    <property type="match status" value="1"/>
</dbReference>
<dbReference type="InterPro" id="IPR054696">
    <property type="entry name" value="GTP-eEF1A_C"/>
</dbReference>
<keyword evidence="8 10" id="KW-0648">Protein biosynthesis</keyword>
<evidence type="ECO:0000256" key="9">
    <source>
        <dbReference type="ARBA" id="ARBA00023134"/>
    </source>
</evidence>
<protein>
    <recommendedName>
        <fullName evidence="10">Elongation factor 1-alpha</fullName>
        <shortName evidence="10">EF-1-alpha</shortName>
        <ecNumber evidence="10">3.6.5.3</ecNumber>
    </recommendedName>
    <alternativeName>
        <fullName evidence="10">Elongation factor Tu</fullName>
        <shortName evidence="10">EF-Tu</shortName>
    </alternativeName>
</protein>
<dbReference type="EMBL" id="DSFH01000046">
    <property type="protein sequence ID" value="HEW64009.1"/>
    <property type="molecule type" value="Genomic_DNA"/>
</dbReference>
<dbReference type="CDD" id="cd03693">
    <property type="entry name" value="EF1_alpha_II"/>
    <property type="match status" value="1"/>
</dbReference>
<keyword evidence="9 10" id="KW-0342">GTP-binding</keyword>
<dbReference type="Proteomes" id="UP000237153">
    <property type="component" value="Unassembled WGS sequence"/>
</dbReference>
<organism evidence="14 15">
    <name type="scientific">Fervidicoccus fontis</name>
    <dbReference type="NCBI Taxonomy" id="683846"/>
    <lineage>
        <taxon>Archaea</taxon>
        <taxon>Thermoproteota</taxon>
        <taxon>Thermoprotei</taxon>
        <taxon>Fervidicoccales</taxon>
        <taxon>Fervidicoccaceae</taxon>
        <taxon>Fervidicoccus</taxon>
    </lineage>
</organism>
<dbReference type="SUPFAM" id="SSF50465">
    <property type="entry name" value="EF-Tu/eEF-1alpha/eIF2-gamma C-terminal domain"/>
    <property type="match status" value="1"/>
</dbReference>
<gene>
    <name evidence="10 14" type="primary">tuf</name>
    <name evidence="14" type="ORF">C0188_02210</name>
    <name evidence="12" type="ORF">ENO39_03010</name>
    <name evidence="13" type="ORF">IOK49_03745</name>
</gene>
<dbReference type="InterPro" id="IPR009001">
    <property type="entry name" value="Transl_elong_EF1A/Init_IF2_C"/>
</dbReference>
<feature type="binding site" evidence="10">
    <location>
        <begin position="90"/>
        <end position="94"/>
    </location>
    <ligand>
        <name>GTP</name>
        <dbReference type="ChEBI" id="CHEBI:37565"/>
    </ligand>
</feature>
<dbReference type="RefSeq" id="WP_148683570.1">
    <property type="nucleotide sequence ID" value="NZ_DSFH01000046.1"/>
</dbReference>
<evidence type="ECO:0000256" key="8">
    <source>
        <dbReference type="ARBA" id="ARBA00022917"/>
    </source>
</evidence>
<dbReference type="PANTHER" id="PTHR23115">
    <property type="entry name" value="TRANSLATION FACTOR"/>
    <property type="match status" value="1"/>
</dbReference>
<dbReference type="EMBL" id="PNIM01000008">
    <property type="protein sequence ID" value="PMB75691.1"/>
    <property type="molecule type" value="Genomic_DNA"/>
</dbReference>
<accession>A0A2J6NA80</accession>
<comment type="function">
    <text evidence="10">GTP hydrolase that promotes the GTP-dependent binding of aminoacyl-tRNA to the A-site of ribosomes during protein biosynthesis.</text>
</comment>
<dbReference type="FunFam" id="3.40.50.300:FF:000255">
    <property type="entry name" value="Elongation factor 1-alpha"/>
    <property type="match status" value="1"/>
</dbReference>
<evidence type="ECO:0000256" key="6">
    <source>
        <dbReference type="ARBA" id="ARBA00022801"/>
    </source>
</evidence>
<feature type="domain" description="Tr-type G" evidence="11">
    <location>
        <begin position="4"/>
        <end position="227"/>
    </location>
</feature>
<comment type="caution">
    <text evidence="14">The sequence shown here is derived from an EMBL/GenBank/DDBJ whole genome shotgun (WGS) entry which is preliminary data.</text>
</comment>
<evidence type="ECO:0000256" key="4">
    <source>
        <dbReference type="ARBA" id="ARBA00022741"/>
    </source>
</evidence>
<keyword evidence="4 10" id="KW-0547">Nucleotide-binding</keyword>
<reference evidence="13" key="3">
    <citation type="submission" date="2020-10" db="EMBL/GenBank/DDBJ databases">
        <title>Fervidococcus fontis strain 3639Fd - the first crenarchaeon capable of growth on lipids.</title>
        <authorList>
            <person name="Kochetkova T.V."/>
            <person name="Elcheninov A.G."/>
            <person name="Toschakov S.V."/>
            <person name="Kublanov I.V."/>
        </authorList>
    </citation>
    <scope>NUCLEOTIDE SEQUENCE</scope>
    <source>
        <strain evidence="13">3639Fd</strain>
    </source>
</reference>
<dbReference type="InterPro" id="IPR004161">
    <property type="entry name" value="EFTu-like_2"/>
</dbReference>
<evidence type="ECO:0000256" key="7">
    <source>
        <dbReference type="ARBA" id="ARBA00022842"/>
    </source>
</evidence>
<feature type="binding site" evidence="10">
    <location>
        <begin position="152"/>
        <end position="155"/>
    </location>
    <ligand>
        <name>GTP</name>
        <dbReference type="ChEBI" id="CHEBI:37565"/>
    </ligand>
</feature>
<dbReference type="InterPro" id="IPR004539">
    <property type="entry name" value="Transl_elong_EF1A_euk/arc"/>
</dbReference>
<dbReference type="GO" id="GO:0000287">
    <property type="term" value="F:magnesium ion binding"/>
    <property type="evidence" value="ECO:0007669"/>
    <property type="project" value="UniProtKB-UniRule"/>
</dbReference>
<dbReference type="EC" id="3.6.5.3" evidence="10"/>